<gene>
    <name evidence="1" type="ordered locus">Slin_6671</name>
</gene>
<dbReference type="Proteomes" id="UP000002028">
    <property type="component" value="Plasmid pSLIN01"/>
</dbReference>
<dbReference type="EMBL" id="CP001770">
    <property type="protein sequence ID" value="ADB42628.1"/>
    <property type="molecule type" value="Genomic_DNA"/>
</dbReference>
<proteinExistence type="predicted"/>
<sequence length="478" mass="55110">MNCTQQRHRSKKIHKIYKKKIRRRRKLVRLRNRYLNLKHHAHRTGKIDQTLSSFHAFTASVRAGNRPSHSQTIQFLSKIVTVFANQSKFDLDKGHFQVPKVFSLTDNYQETFTFLKRLFVVLHARHSIEITIDYAYCERIDLDASVVLDVLLREFIINIHSCRQKGHRTTHTVRPINFNRPEIEEILLSIGSYRILKGLFVDFPNSISFPLRTGGKYYPGQVEINSTDVVAYIEQCLNRCDRELTGPTKKELSDIIGEVLNNADVHSTIQQHYLIGYFKLNQDQAKTVGTFNLVIFNFGDTIYQKFKDPACPNQTVVSQMKELSKMYTERGWLTQLLDGPRFEEETLWTLYALQQGVTSYKNWERGNGTIEFIESFFVLKGDNEQADDSQLTLLSGNTRITFDGTYGIKTRTGTGPDNQNEYVKVMTFNESGDIRQQPDRNFVNFTPHFFPGTLISAKICIKPSNTAVKINAHESATD</sequence>
<protein>
    <submittedName>
        <fullName evidence="1">Uncharacterized protein</fullName>
    </submittedName>
</protein>
<organism evidence="1 2">
    <name type="scientific">Spirosoma linguale (strain ATCC 33905 / DSM 74 / LMG 10896 / Claus 1)</name>
    <dbReference type="NCBI Taxonomy" id="504472"/>
    <lineage>
        <taxon>Bacteria</taxon>
        <taxon>Pseudomonadati</taxon>
        <taxon>Bacteroidota</taxon>
        <taxon>Cytophagia</taxon>
        <taxon>Cytophagales</taxon>
        <taxon>Cytophagaceae</taxon>
        <taxon>Spirosoma</taxon>
    </lineage>
</organism>
<accession>D2QUZ6</accession>
<geneLocation type="plasmid" evidence="1 2">
    <name>pSLIN01</name>
</geneLocation>
<evidence type="ECO:0000313" key="2">
    <source>
        <dbReference type="Proteomes" id="UP000002028"/>
    </source>
</evidence>
<reference evidence="1 2" key="1">
    <citation type="journal article" date="2010" name="Stand. Genomic Sci.">
        <title>Complete genome sequence of Spirosoma linguale type strain (1).</title>
        <authorList>
            <person name="Lail K."/>
            <person name="Sikorski J."/>
            <person name="Saunders E."/>
            <person name="Lapidus A."/>
            <person name="Glavina Del Rio T."/>
            <person name="Copeland A."/>
            <person name="Tice H."/>
            <person name="Cheng J.-F."/>
            <person name="Lucas S."/>
            <person name="Nolan M."/>
            <person name="Bruce D."/>
            <person name="Goodwin L."/>
            <person name="Pitluck S."/>
            <person name="Ivanova N."/>
            <person name="Mavromatis K."/>
            <person name="Ovchinnikova G."/>
            <person name="Pati A."/>
            <person name="Chen A."/>
            <person name="Palaniappan K."/>
            <person name="Land M."/>
            <person name="Hauser L."/>
            <person name="Chang Y.-J."/>
            <person name="Jeffries C.D."/>
            <person name="Chain P."/>
            <person name="Brettin T."/>
            <person name="Detter J.C."/>
            <person name="Schuetze A."/>
            <person name="Rohde M."/>
            <person name="Tindall B.J."/>
            <person name="Goeker M."/>
            <person name="Bristow J."/>
            <person name="Eisen J.A."/>
            <person name="Markowitz V."/>
            <person name="Hugenholtz P."/>
            <person name="Kyrpides N.C."/>
            <person name="Klenk H.-P."/>
            <person name="Chen F."/>
        </authorList>
    </citation>
    <scope>NUCLEOTIDE SEQUENCE [LARGE SCALE GENOMIC DNA]</scope>
    <source>
        <strain evidence="2">ATCC 33905 / DSM 74 / LMG 10896 / Claus 1</strain>
    </source>
</reference>
<keyword evidence="2" id="KW-1185">Reference proteome</keyword>
<dbReference type="AlphaFoldDB" id="D2QUZ6"/>
<dbReference type="HOGENOM" id="CLU_047566_0_0_10"/>
<name>D2QUZ6_SPILD</name>
<dbReference type="KEGG" id="sli:Slin_6671"/>
<keyword evidence="1" id="KW-0614">Plasmid</keyword>
<evidence type="ECO:0000313" key="1">
    <source>
        <dbReference type="EMBL" id="ADB42628.1"/>
    </source>
</evidence>